<sequence length="553" mass="61281">MLSLRDIPDSPRSERSPSAFMASAEVLTDSYIMLTPTAASGSQRGGAHSAPASDLLARKWAAAAKRKASMETMKVHEPEPEDDTDRDSSLTETDRSSEVGNDETPSTDGDGAVSTSSRVIPDSDEENEDNDDDEEVEEEEEDEDTIPTYVCELHDPKPVLVAEQIPYNRVDILPCETSSARGGPTEALPFRYEISVGRAQQTFECSPSKALEVFKSLCRDKNCAGQLRFIEMNCLKDGLIGSLKRMYASPTLISTEVRDVLEAISDVDAVLMNPVYLKLVGASKGSTLCREIEGLLESHSKAPGADAPCMCDTYYKSVQRYGEFFREQAATANNPCRQSTVASETLMRSRGVLSYYTDTIYMLDKREFRPTHGLKQCNVYGFGRRKLFEIVRVSRKQWSLRDVNYGEIYTLSLKKYAGGVHHMVAVKRMVPDVQNGGLRQENVCFVKKSKSRGYRCLLNSEVISQGKVTTSISIQKPKSPPGDPNFHYMTMSEVSGPSRASICSSTLSVPCERYKHVQRLNVSGGSDVVTYIAVAASYDILVGALSYWMERKY</sequence>
<proteinExistence type="predicted"/>
<comment type="caution">
    <text evidence="2">The sequence shown here is derived from an EMBL/GenBank/DDBJ whole genome shotgun (WGS) entry which is preliminary data.</text>
</comment>
<feature type="region of interest" description="Disordered" evidence="1">
    <location>
        <begin position="61"/>
        <end position="149"/>
    </location>
</feature>
<evidence type="ECO:0000313" key="2">
    <source>
        <dbReference type="EMBL" id="KAK1934237.1"/>
    </source>
</evidence>
<dbReference type="EMBL" id="JASMQC010000026">
    <property type="protein sequence ID" value="KAK1934237.1"/>
    <property type="molecule type" value="Genomic_DNA"/>
</dbReference>
<protein>
    <submittedName>
        <fullName evidence="2">Uncharacterized protein</fullName>
    </submittedName>
</protein>
<evidence type="ECO:0000256" key="1">
    <source>
        <dbReference type="SAM" id="MobiDB-lite"/>
    </source>
</evidence>
<evidence type="ECO:0000313" key="3">
    <source>
        <dbReference type="Proteomes" id="UP001259832"/>
    </source>
</evidence>
<name>A0AAD9LG03_9STRA</name>
<gene>
    <name evidence="2" type="ORF">P3T76_011440</name>
</gene>
<dbReference type="Proteomes" id="UP001259832">
    <property type="component" value="Unassembled WGS sequence"/>
</dbReference>
<keyword evidence="3" id="KW-1185">Reference proteome</keyword>
<feature type="compositionally biased region" description="Basic and acidic residues" evidence="1">
    <location>
        <begin position="86"/>
        <end position="97"/>
    </location>
</feature>
<reference evidence="2" key="1">
    <citation type="submission" date="2023-08" db="EMBL/GenBank/DDBJ databases">
        <title>Reference Genome Resource for the Citrus Pathogen Phytophthora citrophthora.</title>
        <authorList>
            <person name="Moller H."/>
            <person name="Coetzee B."/>
            <person name="Rose L.J."/>
            <person name="Van Niekerk J.M."/>
        </authorList>
    </citation>
    <scope>NUCLEOTIDE SEQUENCE</scope>
    <source>
        <strain evidence="2">STE-U-9442</strain>
    </source>
</reference>
<feature type="compositionally biased region" description="Acidic residues" evidence="1">
    <location>
        <begin position="122"/>
        <end position="145"/>
    </location>
</feature>
<feature type="compositionally biased region" description="Polar residues" evidence="1">
    <location>
        <begin position="103"/>
        <end position="118"/>
    </location>
</feature>
<organism evidence="2 3">
    <name type="scientific">Phytophthora citrophthora</name>
    <dbReference type="NCBI Taxonomy" id="4793"/>
    <lineage>
        <taxon>Eukaryota</taxon>
        <taxon>Sar</taxon>
        <taxon>Stramenopiles</taxon>
        <taxon>Oomycota</taxon>
        <taxon>Peronosporomycetes</taxon>
        <taxon>Peronosporales</taxon>
        <taxon>Peronosporaceae</taxon>
        <taxon>Phytophthora</taxon>
    </lineage>
</organism>
<dbReference type="AlphaFoldDB" id="A0AAD9LG03"/>
<accession>A0AAD9LG03</accession>